<keyword evidence="1" id="KW-0472">Membrane</keyword>
<keyword evidence="1" id="KW-0812">Transmembrane</keyword>
<name>A0A448X032_9PLAT</name>
<sequence length="161" mass="17421">MYLSAELPSDPATIRAVPVQPGSDAQIGATSEPATPADDHEAECLVNVNTEHRVTYLMMSCLVAIFINLPFGGMALVCSIRSHQLLGLSGRLPQRSAGAGLLFASAFIPKRNYRASLWYGRTALILNLLGIVTTSGLLIATFVYLGLYPDVYYSMVSQIRQ</sequence>
<comment type="caution">
    <text evidence="2">The sequence shown here is derived from an EMBL/GenBank/DDBJ whole genome shotgun (WGS) entry which is preliminary data.</text>
</comment>
<dbReference type="Proteomes" id="UP000784294">
    <property type="component" value="Unassembled WGS sequence"/>
</dbReference>
<keyword evidence="3" id="KW-1185">Reference proteome</keyword>
<protein>
    <submittedName>
        <fullName evidence="2">Uncharacterized protein</fullName>
    </submittedName>
</protein>
<accession>A0A448X032</accession>
<evidence type="ECO:0000256" key="1">
    <source>
        <dbReference type="SAM" id="Phobius"/>
    </source>
</evidence>
<feature type="transmembrane region" description="Helical" evidence="1">
    <location>
        <begin position="124"/>
        <end position="147"/>
    </location>
</feature>
<keyword evidence="1" id="KW-1133">Transmembrane helix</keyword>
<organism evidence="2 3">
    <name type="scientific">Protopolystoma xenopodis</name>
    <dbReference type="NCBI Taxonomy" id="117903"/>
    <lineage>
        <taxon>Eukaryota</taxon>
        <taxon>Metazoa</taxon>
        <taxon>Spiralia</taxon>
        <taxon>Lophotrochozoa</taxon>
        <taxon>Platyhelminthes</taxon>
        <taxon>Monogenea</taxon>
        <taxon>Polyopisthocotylea</taxon>
        <taxon>Polystomatidea</taxon>
        <taxon>Polystomatidae</taxon>
        <taxon>Protopolystoma</taxon>
    </lineage>
</organism>
<dbReference type="OrthoDB" id="6257054at2759"/>
<evidence type="ECO:0000313" key="2">
    <source>
        <dbReference type="EMBL" id="VEL24535.1"/>
    </source>
</evidence>
<feature type="transmembrane region" description="Helical" evidence="1">
    <location>
        <begin position="56"/>
        <end position="78"/>
    </location>
</feature>
<reference evidence="2" key="1">
    <citation type="submission" date="2018-11" db="EMBL/GenBank/DDBJ databases">
        <authorList>
            <consortium name="Pathogen Informatics"/>
        </authorList>
    </citation>
    <scope>NUCLEOTIDE SEQUENCE</scope>
</reference>
<evidence type="ECO:0000313" key="3">
    <source>
        <dbReference type="Proteomes" id="UP000784294"/>
    </source>
</evidence>
<gene>
    <name evidence="2" type="ORF">PXEA_LOCUS17975</name>
</gene>
<dbReference type="EMBL" id="CAAALY010068225">
    <property type="protein sequence ID" value="VEL24535.1"/>
    <property type="molecule type" value="Genomic_DNA"/>
</dbReference>
<proteinExistence type="predicted"/>
<dbReference type="AlphaFoldDB" id="A0A448X032"/>